<organism evidence="2">
    <name type="scientific">mine drainage metagenome</name>
    <dbReference type="NCBI Taxonomy" id="410659"/>
    <lineage>
        <taxon>unclassified sequences</taxon>
        <taxon>metagenomes</taxon>
        <taxon>ecological metagenomes</taxon>
    </lineage>
</organism>
<proteinExistence type="predicted"/>
<dbReference type="AlphaFoldDB" id="A0A1J5SRC8"/>
<sequence length="129" mass="14428">MKRIPALQALSREHHAALVLAKACIRAAELDAATAVDAQCASVRHAFVAELTPHFDFEEQNLLPVLLAAGETELVARTLKEHEAMRAMVRTINDHVEAAALAEFGRLLSDHVRFEERELFPRYEMLADK</sequence>
<evidence type="ECO:0000259" key="1">
    <source>
        <dbReference type="Pfam" id="PF01814"/>
    </source>
</evidence>
<protein>
    <submittedName>
        <fullName evidence="2">Hemerythrin HHE cation binding domain protein</fullName>
    </submittedName>
</protein>
<dbReference type="InterPro" id="IPR012312">
    <property type="entry name" value="Hemerythrin-like"/>
</dbReference>
<reference evidence="2" key="1">
    <citation type="submission" date="2016-10" db="EMBL/GenBank/DDBJ databases">
        <title>Sequence of Gallionella enrichment culture.</title>
        <authorList>
            <person name="Poehlein A."/>
            <person name="Muehling M."/>
            <person name="Daniel R."/>
        </authorList>
    </citation>
    <scope>NUCLEOTIDE SEQUENCE</scope>
</reference>
<dbReference type="Pfam" id="PF01814">
    <property type="entry name" value="Hemerythrin"/>
    <property type="match status" value="1"/>
</dbReference>
<comment type="caution">
    <text evidence="2">The sequence shown here is derived from an EMBL/GenBank/DDBJ whole genome shotgun (WGS) entry which is preliminary data.</text>
</comment>
<dbReference type="EMBL" id="MLJW01000021">
    <property type="protein sequence ID" value="OIR11058.1"/>
    <property type="molecule type" value="Genomic_DNA"/>
</dbReference>
<gene>
    <name evidence="2" type="ORF">GALL_72300</name>
</gene>
<name>A0A1J5SRC8_9ZZZZ</name>
<feature type="domain" description="Hemerythrin-like" evidence="1">
    <location>
        <begin position="8"/>
        <end position="122"/>
    </location>
</feature>
<dbReference type="Gene3D" id="1.20.120.520">
    <property type="entry name" value="nmb1532 protein domain like"/>
    <property type="match status" value="1"/>
</dbReference>
<evidence type="ECO:0000313" key="2">
    <source>
        <dbReference type="EMBL" id="OIR11058.1"/>
    </source>
</evidence>
<accession>A0A1J5SRC8</accession>